<evidence type="ECO:0000313" key="2">
    <source>
        <dbReference type="Proteomes" id="UP000193435"/>
    </source>
</evidence>
<dbReference type="Proteomes" id="UP000193435">
    <property type="component" value="Unassembled WGS sequence"/>
</dbReference>
<accession>A0A1X7MPP3</accession>
<name>A0A1X7MPP3_9LACT</name>
<keyword evidence="2" id="KW-1185">Reference proteome</keyword>
<dbReference type="AlphaFoldDB" id="A0A1X7MPP3"/>
<dbReference type="RefSeq" id="WP_085558460.1">
    <property type="nucleotide sequence ID" value="NZ_FXBJ01000002.1"/>
</dbReference>
<evidence type="ECO:0000313" key="1">
    <source>
        <dbReference type="EMBL" id="SMH26301.1"/>
    </source>
</evidence>
<proteinExistence type="predicted"/>
<dbReference type="EMBL" id="FXBJ01000002">
    <property type="protein sequence ID" value="SMH26301.1"/>
    <property type="molecule type" value="Genomic_DNA"/>
</dbReference>
<gene>
    <name evidence="1" type="ORF">SAMN04488700_0040</name>
</gene>
<organism evidence="1 2">
    <name type="scientific">Carnobacterium iners</name>
    <dbReference type="NCBI Taxonomy" id="1073423"/>
    <lineage>
        <taxon>Bacteria</taxon>
        <taxon>Bacillati</taxon>
        <taxon>Bacillota</taxon>
        <taxon>Bacilli</taxon>
        <taxon>Lactobacillales</taxon>
        <taxon>Carnobacteriaceae</taxon>
        <taxon>Carnobacterium</taxon>
    </lineage>
</organism>
<reference evidence="1 2" key="1">
    <citation type="submission" date="2017-04" db="EMBL/GenBank/DDBJ databases">
        <authorList>
            <person name="Afonso C.L."/>
            <person name="Miller P.J."/>
            <person name="Scott M.A."/>
            <person name="Spackman E."/>
            <person name="Goraichik I."/>
            <person name="Dimitrov K.M."/>
            <person name="Suarez D.L."/>
            <person name="Swayne D.E."/>
        </authorList>
    </citation>
    <scope>NUCLEOTIDE SEQUENCE [LARGE SCALE GENOMIC DNA]</scope>
    <source>
        <strain evidence="1 2">LMG26642</strain>
    </source>
</reference>
<sequence length="224" mass="26819">MKEWHIKDSVRVTSFLVDKVTILKGEQKEWCQLVEYFSDYFSYKGIQINLFENQTLIPRRDFLFQILSPNDPTKFISLEKALIRQEKEFLTNLEFSPFYKQLVESWEELIEEVDFLNTQQKTNTTHYTLLPFDKKWIQTSLSFSKKNSAQLSHYEKLILQINVLEESISDKKLIIYIQFPEVVLSDKELEHFIYYLQQSPNGILYFIQTENPSLFPTNIVYKEK</sequence>
<dbReference type="STRING" id="1073423.SAMN04488700_0040"/>
<protein>
    <submittedName>
        <fullName evidence="1">Uncharacterized protein</fullName>
    </submittedName>
</protein>